<reference evidence="1 2" key="1">
    <citation type="journal article" date="2018" name="Sci. Rep.">
        <title>Genomic signatures of local adaptation to the degree of environmental predictability in rotifers.</title>
        <authorList>
            <person name="Franch-Gras L."/>
            <person name="Hahn C."/>
            <person name="Garcia-Roger E.M."/>
            <person name="Carmona M.J."/>
            <person name="Serra M."/>
            <person name="Gomez A."/>
        </authorList>
    </citation>
    <scope>NUCLEOTIDE SEQUENCE [LARGE SCALE GENOMIC DNA]</scope>
    <source>
        <strain evidence="1">HYR1</strain>
    </source>
</reference>
<name>A0A3M7SJ73_BRAPC</name>
<evidence type="ECO:0000313" key="2">
    <source>
        <dbReference type="Proteomes" id="UP000276133"/>
    </source>
</evidence>
<dbReference type="EMBL" id="REGN01001311">
    <property type="protein sequence ID" value="RNA35588.1"/>
    <property type="molecule type" value="Genomic_DNA"/>
</dbReference>
<dbReference type="AlphaFoldDB" id="A0A3M7SJ73"/>
<organism evidence="1 2">
    <name type="scientific">Brachionus plicatilis</name>
    <name type="common">Marine rotifer</name>
    <name type="synonym">Brachionus muelleri</name>
    <dbReference type="NCBI Taxonomy" id="10195"/>
    <lineage>
        <taxon>Eukaryota</taxon>
        <taxon>Metazoa</taxon>
        <taxon>Spiralia</taxon>
        <taxon>Gnathifera</taxon>
        <taxon>Rotifera</taxon>
        <taxon>Eurotatoria</taxon>
        <taxon>Monogononta</taxon>
        <taxon>Pseudotrocha</taxon>
        <taxon>Ploima</taxon>
        <taxon>Brachionidae</taxon>
        <taxon>Brachionus</taxon>
    </lineage>
</organism>
<dbReference type="Proteomes" id="UP000276133">
    <property type="component" value="Unassembled WGS sequence"/>
</dbReference>
<keyword evidence="2" id="KW-1185">Reference proteome</keyword>
<proteinExistence type="predicted"/>
<sequence length="60" mass="6774">MQKRLLRLDCSENVDVDAAATNTQIGFFIITSHRVPNATLIWSYSHIMNKITAHDQATTN</sequence>
<comment type="caution">
    <text evidence="1">The sequence shown here is derived from an EMBL/GenBank/DDBJ whole genome shotgun (WGS) entry which is preliminary data.</text>
</comment>
<accession>A0A3M7SJ73</accession>
<evidence type="ECO:0000313" key="1">
    <source>
        <dbReference type="EMBL" id="RNA35588.1"/>
    </source>
</evidence>
<protein>
    <submittedName>
        <fullName evidence="1">Uncharacterized protein</fullName>
    </submittedName>
</protein>
<gene>
    <name evidence="1" type="ORF">BpHYR1_024032</name>
</gene>